<dbReference type="Gene3D" id="1.10.240.10">
    <property type="entry name" value="Tyrosyl-Transfer RNA Synthetase"/>
    <property type="match status" value="1"/>
</dbReference>
<dbReference type="InterPro" id="IPR002305">
    <property type="entry name" value="aa-tRNA-synth_Ic"/>
</dbReference>
<dbReference type="PRINTS" id="PR01039">
    <property type="entry name" value="TRNASYNTHTRP"/>
</dbReference>
<evidence type="ECO:0000256" key="9">
    <source>
        <dbReference type="NCBIfam" id="TIGR00233"/>
    </source>
</evidence>
<name>A0A564ZER9_9BACT</name>
<sequence length="329" mass="37194">MTSKNRVLSGMRPTGRLHLGHLFGALDNWRRLQEAYECFFFVADWHALTTEYADTKGIRDNIREMVLDMLAAGIDPSKATLFLQSRLHEHAELYLLLSMITPVPWLERNPTYKEQQQELTTKDLSTHGFLGYPVLMASDILIYKANHVPVGIDQVPHLELAREIARRFNTLYGEVLVEPQPLLTEFAKVPGTDGRKMSKSYGNAIYLSDSPEQVTAKIKPMVTDPARVRRRDPGNPDVCPVFDLHKIFTPKVERDTAIDPGCRTAGIGCLDCKGMLLEHMLPALRPIYEKRQELATRSEVVQEVLEDGWARAKKVAGETLSEVKAAMRI</sequence>
<keyword evidence="3 10" id="KW-0436">Ligase</keyword>
<keyword evidence="4 10" id="KW-0547">Nucleotide-binding</keyword>
<dbReference type="GO" id="GO:0005524">
    <property type="term" value="F:ATP binding"/>
    <property type="evidence" value="ECO:0007669"/>
    <property type="project" value="UniProtKB-KW"/>
</dbReference>
<dbReference type="AlphaFoldDB" id="A0A564ZER9"/>
<dbReference type="InterPro" id="IPR050203">
    <property type="entry name" value="Trp-tRNA_synthetase"/>
</dbReference>
<proteinExistence type="inferred from homology"/>
<evidence type="ECO:0000256" key="3">
    <source>
        <dbReference type="ARBA" id="ARBA00022598"/>
    </source>
</evidence>
<dbReference type="SUPFAM" id="SSF52374">
    <property type="entry name" value="Nucleotidylyl transferase"/>
    <property type="match status" value="1"/>
</dbReference>
<evidence type="ECO:0000256" key="5">
    <source>
        <dbReference type="ARBA" id="ARBA00022840"/>
    </source>
</evidence>
<keyword evidence="12" id="KW-1185">Reference proteome</keyword>
<evidence type="ECO:0000256" key="6">
    <source>
        <dbReference type="ARBA" id="ARBA00022917"/>
    </source>
</evidence>
<keyword evidence="6 10" id="KW-0648">Protein biosynthesis</keyword>
<evidence type="ECO:0000256" key="7">
    <source>
        <dbReference type="ARBA" id="ARBA00023146"/>
    </source>
</evidence>
<dbReference type="Proteomes" id="UP000334340">
    <property type="component" value="Unassembled WGS sequence"/>
</dbReference>
<evidence type="ECO:0000313" key="11">
    <source>
        <dbReference type="EMBL" id="VUZ83663.1"/>
    </source>
</evidence>
<gene>
    <name evidence="11" type="ORF">MELA_00016</name>
</gene>
<evidence type="ECO:0000313" key="12">
    <source>
        <dbReference type="Proteomes" id="UP000334340"/>
    </source>
</evidence>
<protein>
    <recommendedName>
        <fullName evidence="2 9">Tryptophan--tRNA ligase</fullName>
        <ecNumber evidence="2 9">6.1.1.2</ecNumber>
    </recommendedName>
</protein>
<dbReference type="Gene3D" id="3.40.50.620">
    <property type="entry name" value="HUPs"/>
    <property type="match status" value="1"/>
</dbReference>
<dbReference type="FunFam" id="1.10.240.10:FF:000005">
    <property type="entry name" value="Tryptophan--tRNA ligase"/>
    <property type="match status" value="1"/>
</dbReference>
<dbReference type="InterPro" id="IPR002306">
    <property type="entry name" value="Trp-tRNA-ligase"/>
</dbReference>
<dbReference type="GO" id="GO:0005829">
    <property type="term" value="C:cytosol"/>
    <property type="evidence" value="ECO:0007669"/>
    <property type="project" value="TreeGrafter"/>
</dbReference>
<evidence type="ECO:0000256" key="10">
    <source>
        <dbReference type="RuleBase" id="RU363036"/>
    </source>
</evidence>
<dbReference type="InterPro" id="IPR001412">
    <property type="entry name" value="aa-tRNA-synth_I_CS"/>
</dbReference>
<dbReference type="PANTHER" id="PTHR43766:SF1">
    <property type="entry name" value="TRYPTOPHAN--TRNA LIGASE, MITOCHONDRIAL"/>
    <property type="match status" value="1"/>
</dbReference>
<reference evidence="11 12" key="1">
    <citation type="submission" date="2019-07" db="EMBL/GenBank/DDBJ databases">
        <authorList>
            <person name="Cremers G."/>
        </authorList>
    </citation>
    <scope>NUCLEOTIDE SEQUENCE [LARGE SCALE GENOMIC DNA]</scope>
</reference>
<evidence type="ECO:0000256" key="4">
    <source>
        <dbReference type="ARBA" id="ARBA00022741"/>
    </source>
</evidence>
<dbReference type="PANTHER" id="PTHR43766">
    <property type="entry name" value="TRYPTOPHAN--TRNA LIGASE, MITOCHONDRIAL"/>
    <property type="match status" value="1"/>
</dbReference>
<evidence type="ECO:0000256" key="2">
    <source>
        <dbReference type="ARBA" id="ARBA00013161"/>
    </source>
</evidence>
<dbReference type="EMBL" id="CABIKM010000001">
    <property type="protein sequence ID" value="VUZ83663.1"/>
    <property type="molecule type" value="Genomic_DNA"/>
</dbReference>
<evidence type="ECO:0000256" key="8">
    <source>
        <dbReference type="ARBA" id="ARBA00049929"/>
    </source>
</evidence>
<dbReference type="InterPro" id="IPR014729">
    <property type="entry name" value="Rossmann-like_a/b/a_fold"/>
</dbReference>
<organism evidence="11 12">
    <name type="scientific">Candidatus Methylomirabilis lanthanidiphila</name>
    <dbReference type="NCBI Taxonomy" id="2211376"/>
    <lineage>
        <taxon>Bacteria</taxon>
        <taxon>Candidatus Methylomirabilota</taxon>
        <taxon>Candidatus Methylomirabilia</taxon>
        <taxon>Candidatus Methylomirabilales</taxon>
        <taxon>Candidatus Methylomirabilaceae</taxon>
        <taxon>Candidatus Methylomirabilis</taxon>
    </lineage>
</organism>
<dbReference type="Pfam" id="PF00579">
    <property type="entry name" value="tRNA-synt_1b"/>
    <property type="match status" value="1"/>
</dbReference>
<evidence type="ECO:0000256" key="1">
    <source>
        <dbReference type="ARBA" id="ARBA00005594"/>
    </source>
</evidence>
<dbReference type="EC" id="6.1.1.2" evidence="2 9"/>
<dbReference type="GO" id="GO:0006436">
    <property type="term" value="P:tryptophanyl-tRNA aminoacylation"/>
    <property type="evidence" value="ECO:0007669"/>
    <property type="project" value="UniProtKB-UniRule"/>
</dbReference>
<keyword evidence="5 10" id="KW-0067">ATP-binding</keyword>
<comment type="similarity">
    <text evidence="1 10">Belongs to the class-I aminoacyl-tRNA synthetase family.</text>
</comment>
<dbReference type="CDD" id="cd00806">
    <property type="entry name" value="TrpRS_core"/>
    <property type="match status" value="1"/>
</dbReference>
<dbReference type="GO" id="GO:0004830">
    <property type="term" value="F:tryptophan-tRNA ligase activity"/>
    <property type="evidence" value="ECO:0007669"/>
    <property type="project" value="UniProtKB-UniRule"/>
</dbReference>
<accession>A0A564ZER9</accession>
<keyword evidence="7 10" id="KW-0030">Aminoacyl-tRNA synthetase</keyword>
<comment type="catalytic activity">
    <reaction evidence="8">
        <text>tRNA(Trp) + L-tryptophan + ATP = L-tryptophyl-tRNA(Trp) + AMP + diphosphate + H(+)</text>
        <dbReference type="Rhea" id="RHEA:24080"/>
        <dbReference type="Rhea" id="RHEA-COMP:9671"/>
        <dbReference type="Rhea" id="RHEA-COMP:9705"/>
        <dbReference type="ChEBI" id="CHEBI:15378"/>
        <dbReference type="ChEBI" id="CHEBI:30616"/>
        <dbReference type="ChEBI" id="CHEBI:33019"/>
        <dbReference type="ChEBI" id="CHEBI:57912"/>
        <dbReference type="ChEBI" id="CHEBI:78442"/>
        <dbReference type="ChEBI" id="CHEBI:78535"/>
        <dbReference type="ChEBI" id="CHEBI:456215"/>
        <dbReference type="EC" id="6.1.1.2"/>
    </reaction>
</comment>
<dbReference type="PROSITE" id="PS00178">
    <property type="entry name" value="AA_TRNA_LIGASE_I"/>
    <property type="match status" value="1"/>
</dbReference>
<dbReference type="NCBIfam" id="TIGR00233">
    <property type="entry name" value="trpS"/>
    <property type="match status" value="1"/>
</dbReference>